<dbReference type="EMBL" id="DQ118403">
    <property type="protein sequence ID" value="AAZ32481.1"/>
    <property type="molecule type" value="Genomic_DNA"/>
</dbReference>
<sequence length="133" mass="15317">MEDSGIYALLIRCDGVTIRVGALGELQFDRGYYVYIGSAQRNMQKRIARHMRSDKKIKWHIDYLLQHARVVDVHTVSAPKNCEEFVAIELGKKYRYVPGFGASDSHAKSHLFTGIRDNLWNDAISLMRRCKND</sequence>
<dbReference type="Pfam" id="PF01986">
    <property type="entry name" value="DUF123"/>
    <property type="match status" value="1"/>
</dbReference>
<dbReference type="InterPro" id="IPR002837">
    <property type="entry name" value="DUF123"/>
</dbReference>
<proteinExistence type="predicted"/>
<evidence type="ECO:0008006" key="2">
    <source>
        <dbReference type="Google" id="ProtNLM"/>
    </source>
</evidence>
<protein>
    <recommendedName>
        <fullName evidence="2">GIY-YIG domain-containing protein</fullName>
    </recommendedName>
</protein>
<organism evidence="1">
    <name type="scientific">uncultured euryarchaeote Alv-FOS1</name>
    <dbReference type="NCBI Taxonomy" id="337892"/>
    <lineage>
        <taxon>Archaea</taxon>
        <taxon>Methanobacteriati</taxon>
        <taxon>Methanobacteriota</taxon>
        <taxon>environmental samples</taxon>
    </lineage>
</organism>
<evidence type="ECO:0000313" key="1">
    <source>
        <dbReference type="EMBL" id="AAZ32481.1"/>
    </source>
</evidence>
<name>Q3SAA6_9EURY</name>
<dbReference type="PANTHER" id="PTHR37460">
    <property type="entry name" value="ENDONUCLEASE III"/>
    <property type="match status" value="1"/>
</dbReference>
<reference evidence="1" key="1">
    <citation type="submission" date="2005-07" db="EMBL/GenBank/DDBJ databases">
        <title>A hyperthermophilic lifestyle for uncultured Archaea of the DHVE2 lineage: evidence from environmental genomics.</title>
        <authorList>
            <person name="Moussard H."/>
            <person name="Hennecke G."/>
            <person name="Moreira D."/>
            <person name="Jouffe V."/>
            <person name="Lopez-Garcia P."/>
            <person name="Jeanthon C."/>
        </authorList>
    </citation>
    <scope>NUCLEOTIDE SEQUENCE</scope>
</reference>
<dbReference type="PANTHER" id="PTHR37460:SF1">
    <property type="entry name" value="ENDONUCLEASE III"/>
    <property type="match status" value="1"/>
</dbReference>
<dbReference type="AlphaFoldDB" id="Q3SAA6"/>
<dbReference type="CDD" id="cd10441">
    <property type="entry name" value="GIY-YIG_COG1833"/>
    <property type="match status" value="1"/>
</dbReference>
<accession>Q3SAA6</accession>